<dbReference type="PANTHER" id="PTHR42794:SF2">
    <property type="entry name" value="ABC TRANSPORTER ATP-BINDING PROTEIN"/>
    <property type="match status" value="1"/>
</dbReference>
<dbReference type="PROSITE" id="PS50893">
    <property type="entry name" value="ABC_TRANSPORTER_2"/>
    <property type="match status" value="1"/>
</dbReference>
<dbReference type="SUPFAM" id="SSF52540">
    <property type="entry name" value="P-loop containing nucleoside triphosphate hydrolases"/>
    <property type="match status" value="1"/>
</dbReference>
<keyword evidence="2" id="KW-0547">Nucleotide-binding</keyword>
<dbReference type="Gene3D" id="3.40.50.300">
    <property type="entry name" value="P-loop containing nucleotide triphosphate hydrolases"/>
    <property type="match status" value="1"/>
</dbReference>
<dbReference type="Pfam" id="PF00005">
    <property type="entry name" value="ABC_tran"/>
    <property type="match status" value="1"/>
</dbReference>
<dbReference type="FunFam" id="3.40.50.300:FF:000134">
    <property type="entry name" value="Iron-enterobactin ABC transporter ATP-binding protein"/>
    <property type="match status" value="1"/>
</dbReference>
<name>A0A6N7YLA4_9PSEU</name>
<feature type="domain" description="ABC transporter" evidence="4">
    <location>
        <begin position="3"/>
        <end position="235"/>
    </location>
</feature>
<dbReference type="PROSITE" id="PS00211">
    <property type="entry name" value="ABC_TRANSPORTER_1"/>
    <property type="match status" value="1"/>
</dbReference>
<dbReference type="InterPro" id="IPR003439">
    <property type="entry name" value="ABC_transporter-like_ATP-bd"/>
</dbReference>
<dbReference type="GO" id="GO:0005524">
    <property type="term" value="F:ATP binding"/>
    <property type="evidence" value="ECO:0007669"/>
    <property type="project" value="UniProtKB-KW"/>
</dbReference>
<evidence type="ECO:0000256" key="2">
    <source>
        <dbReference type="ARBA" id="ARBA00022741"/>
    </source>
</evidence>
<dbReference type="RefSeq" id="WP_154755945.1">
    <property type="nucleotide sequence ID" value="NZ_WMBA01000007.1"/>
</dbReference>
<keyword evidence="3 5" id="KW-0067">ATP-binding</keyword>
<dbReference type="Proteomes" id="UP000440096">
    <property type="component" value="Unassembled WGS sequence"/>
</dbReference>
<evidence type="ECO:0000256" key="3">
    <source>
        <dbReference type="ARBA" id="ARBA00022840"/>
    </source>
</evidence>
<dbReference type="OrthoDB" id="4131at2"/>
<dbReference type="InterPro" id="IPR027417">
    <property type="entry name" value="P-loop_NTPase"/>
</dbReference>
<gene>
    <name evidence="5" type="ORF">GKO32_06855</name>
</gene>
<dbReference type="InterPro" id="IPR003593">
    <property type="entry name" value="AAA+_ATPase"/>
</dbReference>
<sequence>MTLTVENVHLTLASAKVLDDVSIVIGDGEFAALVGPNGSGKSSLLRTIFRARRPDRGRILVDGKDVWRLSARDAARQVGVLLQEQHSGFEFTVAETVAQGRTPHLSTFDRLTPADRDIVEDVLERTGLRRFADRRIAEMSGGERQRVLLARALAQRPRLLVLDEPTNHLDIAHQLEFMELVRGLGITVIAALHSLDIAATYADTVILLDRGRTVHIGAPVDVLTEQALLGVFGVESTVDKVAGRPRFGLRPRCVCPASSCHWSCAQRVPVRAGAADAG</sequence>
<comment type="caution">
    <text evidence="5">The sequence shown here is derived from an EMBL/GenBank/DDBJ whole genome shotgun (WGS) entry which is preliminary data.</text>
</comment>
<dbReference type="PANTHER" id="PTHR42794">
    <property type="entry name" value="HEMIN IMPORT ATP-BINDING PROTEIN HMUV"/>
    <property type="match status" value="1"/>
</dbReference>
<organism evidence="5 6">
    <name type="scientific">Amycolatopsis pithecellobii</name>
    <dbReference type="NCBI Taxonomy" id="664692"/>
    <lineage>
        <taxon>Bacteria</taxon>
        <taxon>Bacillati</taxon>
        <taxon>Actinomycetota</taxon>
        <taxon>Actinomycetes</taxon>
        <taxon>Pseudonocardiales</taxon>
        <taxon>Pseudonocardiaceae</taxon>
        <taxon>Amycolatopsis</taxon>
    </lineage>
</organism>
<protein>
    <submittedName>
        <fullName evidence="5">ATP-binding cassette domain-containing protein</fullName>
    </submittedName>
</protein>
<dbReference type="AlphaFoldDB" id="A0A6N7YLA4"/>
<keyword evidence="1" id="KW-0813">Transport</keyword>
<dbReference type="EMBL" id="WMBA01000007">
    <property type="protein sequence ID" value="MTD53705.1"/>
    <property type="molecule type" value="Genomic_DNA"/>
</dbReference>
<evidence type="ECO:0000256" key="1">
    <source>
        <dbReference type="ARBA" id="ARBA00022448"/>
    </source>
</evidence>
<proteinExistence type="predicted"/>
<evidence type="ECO:0000259" key="4">
    <source>
        <dbReference type="PROSITE" id="PS50893"/>
    </source>
</evidence>
<dbReference type="SMART" id="SM00382">
    <property type="entry name" value="AAA"/>
    <property type="match status" value="1"/>
</dbReference>
<dbReference type="GO" id="GO:0016887">
    <property type="term" value="F:ATP hydrolysis activity"/>
    <property type="evidence" value="ECO:0007669"/>
    <property type="project" value="InterPro"/>
</dbReference>
<dbReference type="CDD" id="cd03214">
    <property type="entry name" value="ABC_Iron-Siderophores_B12_Hemin"/>
    <property type="match status" value="1"/>
</dbReference>
<reference evidence="5 6" key="1">
    <citation type="submission" date="2019-11" db="EMBL/GenBank/DDBJ databases">
        <title>Draft genome of Amycolatopsis RM579.</title>
        <authorList>
            <person name="Duangmal K."/>
            <person name="Mingma R."/>
        </authorList>
    </citation>
    <scope>NUCLEOTIDE SEQUENCE [LARGE SCALE GENOMIC DNA]</scope>
    <source>
        <strain evidence="5 6">RM579</strain>
    </source>
</reference>
<evidence type="ECO:0000313" key="6">
    <source>
        <dbReference type="Proteomes" id="UP000440096"/>
    </source>
</evidence>
<accession>A0A6N7YLA4</accession>
<evidence type="ECO:0000313" key="5">
    <source>
        <dbReference type="EMBL" id="MTD53705.1"/>
    </source>
</evidence>
<keyword evidence="6" id="KW-1185">Reference proteome</keyword>
<dbReference type="InterPro" id="IPR017871">
    <property type="entry name" value="ABC_transporter-like_CS"/>
</dbReference>